<keyword evidence="1" id="KW-0472">Membrane</keyword>
<dbReference type="OrthoDB" id="5404599at2759"/>
<dbReference type="Gene3D" id="3.90.1200.10">
    <property type="match status" value="1"/>
</dbReference>
<evidence type="ECO:0000259" key="2">
    <source>
        <dbReference type="Pfam" id="PF01636"/>
    </source>
</evidence>
<evidence type="ECO:0000256" key="1">
    <source>
        <dbReference type="SAM" id="Phobius"/>
    </source>
</evidence>
<evidence type="ECO:0000313" key="3">
    <source>
        <dbReference type="EMBL" id="KAH6648028.1"/>
    </source>
</evidence>
<keyword evidence="1" id="KW-1133">Transmembrane helix</keyword>
<dbReference type="EMBL" id="JAGPXC010000008">
    <property type="protein sequence ID" value="KAH6648028.1"/>
    <property type="molecule type" value="Genomic_DNA"/>
</dbReference>
<dbReference type="SUPFAM" id="SSF56112">
    <property type="entry name" value="Protein kinase-like (PK-like)"/>
    <property type="match status" value="1"/>
</dbReference>
<evidence type="ECO:0000313" key="4">
    <source>
        <dbReference type="Proteomes" id="UP000758603"/>
    </source>
</evidence>
<feature type="transmembrane region" description="Helical" evidence="1">
    <location>
        <begin position="225"/>
        <end position="244"/>
    </location>
</feature>
<reference evidence="3" key="1">
    <citation type="journal article" date="2021" name="Nat. Commun.">
        <title>Genetic determinants of endophytism in the Arabidopsis root mycobiome.</title>
        <authorList>
            <person name="Mesny F."/>
            <person name="Miyauchi S."/>
            <person name="Thiergart T."/>
            <person name="Pickel B."/>
            <person name="Atanasova L."/>
            <person name="Karlsson M."/>
            <person name="Huettel B."/>
            <person name="Barry K.W."/>
            <person name="Haridas S."/>
            <person name="Chen C."/>
            <person name="Bauer D."/>
            <person name="Andreopoulos W."/>
            <person name="Pangilinan J."/>
            <person name="LaButti K."/>
            <person name="Riley R."/>
            <person name="Lipzen A."/>
            <person name="Clum A."/>
            <person name="Drula E."/>
            <person name="Henrissat B."/>
            <person name="Kohler A."/>
            <person name="Grigoriev I.V."/>
            <person name="Martin F.M."/>
            <person name="Hacquard S."/>
        </authorList>
    </citation>
    <scope>NUCLEOTIDE SEQUENCE</scope>
    <source>
        <strain evidence="3">MPI-SDFR-AT-0073</strain>
    </source>
</reference>
<accession>A0A9P8UDP8</accession>
<organism evidence="3 4">
    <name type="scientific">Truncatella angustata</name>
    <dbReference type="NCBI Taxonomy" id="152316"/>
    <lineage>
        <taxon>Eukaryota</taxon>
        <taxon>Fungi</taxon>
        <taxon>Dikarya</taxon>
        <taxon>Ascomycota</taxon>
        <taxon>Pezizomycotina</taxon>
        <taxon>Sordariomycetes</taxon>
        <taxon>Xylariomycetidae</taxon>
        <taxon>Amphisphaeriales</taxon>
        <taxon>Sporocadaceae</taxon>
        <taxon>Truncatella</taxon>
    </lineage>
</organism>
<name>A0A9P8UDP8_9PEZI</name>
<gene>
    <name evidence="3" type="ORF">BKA67DRAFT_539855</name>
</gene>
<feature type="domain" description="Aminoglycoside phosphotransferase" evidence="2">
    <location>
        <begin position="156"/>
        <end position="225"/>
    </location>
</feature>
<keyword evidence="4" id="KW-1185">Reference proteome</keyword>
<dbReference type="InterPro" id="IPR051678">
    <property type="entry name" value="AGP_Transferase"/>
</dbReference>
<dbReference type="PANTHER" id="PTHR21310">
    <property type="entry name" value="AMINOGLYCOSIDE PHOSPHOTRANSFERASE-RELATED-RELATED"/>
    <property type="match status" value="1"/>
</dbReference>
<dbReference type="InterPro" id="IPR002575">
    <property type="entry name" value="Aminoglycoside_PTrfase"/>
</dbReference>
<keyword evidence="1" id="KW-0812">Transmembrane</keyword>
<dbReference type="GeneID" id="70129593"/>
<dbReference type="InterPro" id="IPR011009">
    <property type="entry name" value="Kinase-like_dom_sf"/>
</dbReference>
<proteinExistence type="predicted"/>
<comment type="caution">
    <text evidence="3">The sequence shown here is derived from an EMBL/GenBank/DDBJ whole genome shotgun (WGS) entry which is preliminary data.</text>
</comment>
<dbReference type="Proteomes" id="UP000758603">
    <property type="component" value="Unassembled WGS sequence"/>
</dbReference>
<sequence length="252" mass="28726">MAANGVEACQDKTGAVIKYEQLNLVVKFGDWSHVRLEKAQTMLAIRRAFANGEIPLPEVFRWRKLNDKNFIHMSLVSGDTFREVCTLLISEGSIHIHHGTVLDIILFKDDYEEGPFTNIRSINDFVFAAATGIQLVPEGTTGFYREFLSDTGYIYVTHGDLTLGNIIISGEPNSRRIGDIIDWEQADWYPEYWDYCKSLYAVEHTHEWRSDGWADKAMQPYEVDWLAFAVLVVAASTKAIYILTNMLNNHLP</sequence>
<dbReference type="RefSeq" id="XP_045954540.1">
    <property type="nucleotide sequence ID" value="XM_046100701.1"/>
</dbReference>
<dbReference type="PANTHER" id="PTHR21310:SF48">
    <property type="entry name" value="AMINOGLYCOSIDE PHOSPHOTRANSFERASE DOMAIN-CONTAINING PROTEIN"/>
    <property type="match status" value="1"/>
</dbReference>
<dbReference type="Pfam" id="PF01636">
    <property type="entry name" value="APH"/>
    <property type="match status" value="1"/>
</dbReference>
<protein>
    <recommendedName>
        <fullName evidence="2">Aminoglycoside phosphotransferase domain-containing protein</fullName>
    </recommendedName>
</protein>
<dbReference type="AlphaFoldDB" id="A0A9P8UDP8"/>